<feature type="transmembrane region" description="Helical" evidence="17">
    <location>
        <begin position="268"/>
        <end position="288"/>
    </location>
</feature>
<accession>A0A514ABW5</accession>
<comment type="function">
    <text evidence="1">Core subunit of the mitochondrial membrane respiratory chain NADH dehydrogenase (Complex I) that is believed to belong to the minimal assembly required for catalysis. Complex I functions in the transfer of electrons from NADH to the respiratory chain. The immediate electron acceptor for the enzyme is believed to be ubiquinone.</text>
</comment>
<dbReference type="EMBL" id="MG257764">
    <property type="protein sequence ID" value="QDH52404.1"/>
    <property type="molecule type" value="Genomic_DNA"/>
</dbReference>
<keyword evidence="8 17" id="KW-0812">Transmembrane</keyword>
<evidence type="ECO:0000256" key="5">
    <source>
        <dbReference type="ARBA" id="ARBA00021006"/>
    </source>
</evidence>
<feature type="transmembrane region" description="Helical" evidence="17">
    <location>
        <begin position="210"/>
        <end position="227"/>
    </location>
</feature>
<feature type="transmembrane region" description="Helical" evidence="17">
    <location>
        <begin position="335"/>
        <end position="357"/>
    </location>
</feature>
<evidence type="ECO:0000256" key="1">
    <source>
        <dbReference type="ARBA" id="ARBA00003257"/>
    </source>
</evidence>
<evidence type="ECO:0000256" key="17">
    <source>
        <dbReference type="RuleBase" id="RU003297"/>
    </source>
</evidence>
<proteinExistence type="inferred from homology"/>
<feature type="transmembrane region" description="Helical" evidence="17">
    <location>
        <begin position="45"/>
        <end position="72"/>
    </location>
</feature>
<dbReference type="GO" id="GO:0031966">
    <property type="term" value="C:mitochondrial membrane"/>
    <property type="evidence" value="ECO:0007669"/>
    <property type="project" value="UniProtKB-SubCell"/>
</dbReference>
<comment type="function">
    <text evidence="17">Core subunit of the mitochondrial membrane respiratory chain NADH dehydrogenase (Complex I) which catalyzes electron transfer from NADH through the respiratory chain, using ubiquinone as an electron acceptor. Essential for the catalytic activity and assembly of complex I.</text>
</comment>
<evidence type="ECO:0000256" key="7">
    <source>
        <dbReference type="ARBA" id="ARBA00022660"/>
    </source>
</evidence>
<evidence type="ECO:0000256" key="8">
    <source>
        <dbReference type="ARBA" id="ARBA00022692"/>
    </source>
</evidence>
<feature type="transmembrane region" description="Helical" evidence="17">
    <location>
        <begin position="294"/>
        <end position="314"/>
    </location>
</feature>
<feature type="transmembrane region" description="Helical" evidence="17">
    <location>
        <begin position="139"/>
        <end position="157"/>
    </location>
</feature>
<dbReference type="PRINTS" id="PR01437">
    <property type="entry name" value="NUOXDRDTASE4"/>
</dbReference>
<keyword evidence="15 17" id="KW-0472">Membrane</keyword>
<protein>
    <recommendedName>
        <fullName evidence="5 17">NADH-ubiquinone oxidoreductase chain 4</fullName>
        <ecNumber evidence="4 17">7.1.1.2</ecNumber>
    </recommendedName>
</protein>
<feature type="transmembrane region" description="Helical" evidence="17">
    <location>
        <begin position="239"/>
        <end position="261"/>
    </location>
</feature>
<evidence type="ECO:0000256" key="15">
    <source>
        <dbReference type="ARBA" id="ARBA00023136"/>
    </source>
</evidence>
<gene>
    <name evidence="19" type="primary">ND4</name>
</gene>
<evidence type="ECO:0000256" key="9">
    <source>
        <dbReference type="ARBA" id="ARBA00022967"/>
    </source>
</evidence>
<comment type="catalytic activity">
    <reaction evidence="16 17">
        <text>a ubiquinone + NADH + 5 H(+)(in) = a ubiquinol + NAD(+) + 4 H(+)(out)</text>
        <dbReference type="Rhea" id="RHEA:29091"/>
        <dbReference type="Rhea" id="RHEA-COMP:9565"/>
        <dbReference type="Rhea" id="RHEA-COMP:9566"/>
        <dbReference type="ChEBI" id="CHEBI:15378"/>
        <dbReference type="ChEBI" id="CHEBI:16389"/>
        <dbReference type="ChEBI" id="CHEBI:17976"/>
        <dbReference type="ChEBI" id="CHEBI:57540"/>
        <dbReference type="ChEBI" id="CHEBI:57945"/>
        <dbReference type="EC" id="7.1.1.2"/>
    </reaction>
</comment>
<dbReference type="AlphaFoldDB" id="A0A514ABW5"/>
<dbReference type="GO" id="GO:0048039">
    <property type="term" value="F:ubiquinone binding"/>
    <property type="evidence" value="ECO:0007669"/>
    <property type="project" value="TreeGrafter"/>
</dbReference>
<evidence type="ECO:0000256" key="16">
    <source>
        <dbReference type="ARBA" id="ARBA00049551"/>
    </source>
</evidence>
<dbReference type="GO" id="GO:0042773">
    <property type="term" value="P:ATP synthesis coupled electron transport"/>
    <property type="evidence" value="ECO:0007669"/>
    <property type="project" value="InterPro"/>
</dbReference>
<dbReference type="GO" id="GO:0008137">
    <property type="term" value="F:NADH dehydrogenase (ubiquinone) activity"/>
    <property type="evidence" value="ECO:0007669"/>
    <property type="project" value="UniProtKB-UniRule"/>
</dbReference>
<comment type="similarity">
    <text evidence="3 17">Belongs to the complex I subunit 4 family.</text>
</comment>
<feature type="transmembrane region" description="Helical" evidence="17">
    <location>
        <begin position="377"/>
        <end position="396"/>
    </location>
</feature>
<sequence>MMMMIIFSTIIGNKNNMLFLLPMMVLLSVMKYSLTSVFSYNMNIFYNYFIFDKLSFMMILIFLLIMYLLVVLTNIKHLIMNTNLFMSLMFLLNFYIIMTMYFNNLYAFYIFFEVSLIPMLMMIWGWGGFSKKINAGNMFLMYTSLSSLPFLFFILSVSNKMKIIQWKTFNILLSTLLHGLLVATCVFMVKLPVYTLHMWLPKAHVEASTMGSMVLAGSLLKLGSYGLNRMTLILEVNQLSLLILLSTLLHGLLVATCVGCSQEDFKMMIAYSSIIHMSMLAGSLLTNMNNITKTNIILSITHGLISPMMFYMIYSIYYNYKTRSALIIKYPLMKMFWGISIMFMFMLLCNIGCPPSFSLLGEMMLFMILLKFSKTIMIFMMIMISILMMTLSLNLFTRNYISLKMNLFKFIFKEIDLNYMALTLMMMTNMWMLQKYFMF</sequence>
<geneLocation type="mitochondrion" evidence="19"/>
<dbReference type="PANTHER" id="PTHR43507">
    <property type="entry name" value="NADH-UBIQUINONE OXIDOREDUCTASE CHAIN 4"/>
    <property type="match status" value="1"/>
</dbReference>
<evidence type="ECO:0000256" key="13">
    <source>
        <dbReference type="ARBA" id="ARBA00023075"/>
    </source>
</evidence>
<feature type="transmembrane region" description="Helical" evidence="17">
    <location>
        <begin position="417"/>
        <end position="437"/>
    </location>
</feature>
<keyword evidence="14 17" id="KW-0496">Mitochondrion</keyword>
<keyword evidence="10 17" id="KW-0249">Electron transport</keyword>
<evidence type="ECO:0000256" key="11">
    <source>
        <dbReference type="ARBA" id="ARBA00022989"/>
    </source>
</evidence>
<feature type="transmembrane region" description="Helical" evidence="17">
    <location>
        <begin position="84"/>
        <end position="102"/>
    </location>
</feature>
<evidence type="ECO:0000256" key="6">
    <source>
        <dbReference type="ARBA" id="ARBA00022448"/>
    </source>
</evidence>
<feature type="transmembrane region" description="Helical" evidence="17">
    <location>
        <begin position="169"/>
        <end position="189"/>
    </location>
</feature>
<dbReference type="GO" id="GO:0003954">
    <property type="term" value="F:NADH dehydrogenase activity"/>
    <property type="evidence" value="ECO:0007669"/>
    <property type="project" value="TreeGrafter"/>
</dbReference>
<reference evidence="19" key="1">
    <citation type="journal article" date="2019" name="Nucleic Acids Res.">
        <title>Coding palindromes in mitochondrial genes of Nematomorpha.</title>
        <authorList>
            <person name="Mikhailov K.V."/>
            <person name="Efeykin B.D."/>
            <person name="Panchin A.Y."/>
            <person name="Knorre D.A."/>
            <person name="Logacheva M.D."/>
            <person name="Penin A.A."/>
            <person name="Muntyan M.S."/>
            <person name="Nikitin M.A."/>
            <person name="Popova O.V."/>
            <person name="Zanegina O.N."/>
            <person name="Vyssokikh M.Y."/>
            <person name="Spiridonov S.E."/>
            <person name="Aleoshin V.V."/>
            <person name="Panchin Y.V."/>
        </authorList>
    </citation>
    <scope>NUCLEOTIDE SEQUENCE</scope>
</reference>
<evidence type="ECO:0000256" key="3">
    <source>
        <dbReference type="ARBA" id="ARBA00009025"/>
    </source>
</evidence>
<comment type="subcellular location">
    <subcellularLocation>
        <location evidence="2 17">Mitochondrion membrane</location>
        <topology evidence="2 17">Multi-pass membrane protein</topology>
    </subcellularLocation>
</comment>
<keyword evidence="13 17" id="KW-0830">Ubiquinone</keyword>
<name>A0A514ABW5_9BILA</name>
<feature type="domain" description="NADH:quinone oxidoreductase/Mrp antiporter transmembrane" evidence="18">
    <location>
        <begin position="103"/>
        <end position="384"/>
    </location>
</feature>
<evidence type="ECO:0000256" key="14">
    <source>
        <dbReference type="ARBA" id="ARBA00023128"/>
    </source>
</evidence>
<dbReference type="EC" id="7.1.1.2" evidence="4 17"/>
<feature type="transmembrane region" description="Helical" evidence="17">
    <location>
        <begin position="108"/>
        <end position="127"/>
    </location>
</feature>
<evidence type="ECO:0000256" key="10">
    <source>
        <dbReference type="ARBA" id="ARBA00022982"/>
    </source>
</evidence>
<evidence type="ECO:0000256" key="2">
    <source>
        <dbReference type="ARBA" id="ARBA00004225"/>
    </source>
</evidence>
<keyword evidence="12 17" id="KW-0520">NAD</keyword>
<keyword evidence="7 17" id="KW-0679">Respiratory chain</keyword>
<evidence type="ECO:0000256" key="4">
    <source>
        <dbReference type="ARBA" id="ARBA00012944"/>
    </source>
</evidence>
<evidence type="ECO:0000313" key="19">
    <source>
        <dbReference type="EMBL" id="QDH52404.1"/>
    </source>
</evidence>
<keyword evidence="9" id="KW-1278">Translocase</keyword>
<evidence type="ECO:0000259" key="18">
    <source>
        <dbReference type="Pfam" id="PF00361"/>
    </source>
</evidence>
<dbReference type="Pfam" id="PF00361">
    <property type="entry name" value="Proton_antipo_M"/>
    <property type="match status" value="1"/>
</dbReference>
<dbReference type="GO" id="GO:0015990">
    <property type="term" value="P:electron transport coupled proton transport"/>
    <property type="evidence" value="ECO:0007669"/>
    <property type="project" value="TreeGrafter"/>
</dbReference>
<organism evidence="19">
    <name type="scientific">Chordodes sp. VVA-2019</name>
    <dbReference type="NCBI Taxonomy" id="2586751"/>
    <lineage>
        <taxon>Eukaryota</taxon>
        <taxon>Metazoa</taxon>
        <taxon>Ecdysozoa</taxon>
        <taxon>Nematomorpha</taxon>
        <taxon>Gordioida</taxon>
        <taxon>Chordodea</taxon>
        <taxon>Chordodoidea</taxon>
        <taxon>Chordodidae</taxon>
        <taxon>Chordodes</taxon>
    </lineage>
</organism>
<evidence type="ECO:0000256" key="12">
    <source>
        <dbReference type="ARBA" id="ARBA00023027"/>
    </source>
</evidence>
<dbReference type="PANTHER" id="PTHR43507:SF20">
    <property type="entry name" value="NADH-UBIQUINONE OXIDOREDUCTASE CHAIN 4"/>
    <property type="match status" value="1"/>
</dbReference>
<dbReference type="InterPro" id="IPR001750">
    <property type="entry name" value="ND/Mrp_TM"/>
</dbReference>
<dbReference type="InterPro" id="IPR003918">
    <property type="entry name" value="NADH_UbQ_OxRdtase"/>
</dbReference>
<keyword evidence="11 17" id="KW-1133">Transmembrane helix</keyword>
<keyword evidence="6 17" id="KW-0813">Transport</keyword>